<reference evidence="1" key="1">
    <citation type="submission" date="2022-12" db="EMBL/GenBank/DDBJ databases">
        <title>Jiella pelagia sp. nov., isolated from phosphonate enriched culture of Northwest Pacific surface seawater.</title>
        <authorList>
            <person name="Shin D.Y."/>
            <person name="Hwang C.Y."/>
        </authorList>
    </citation>
    <scope>NUCLEOTIDE SEQUENCE</scope>
    <source>
        <strain evidence="1">HL-NP1</strain>
    </source>
</reference>
<organism evidence="1 2">
    <name type="scientific">Jiella pelagia</name>
    <dbReference type="NCBI Taxonomy" id="2986949"/>
    <lineage>
        <taxon>Bacteria</taxon>
        <taxon>Pseudomonadati</taxon>
        <taxon>Pseudomonadota</taxon>
        <taxon>Alphaproteobacteria</taxon>
        <taxon>Hyphomicrobiales</taxon>
        <taxon>Aurantimonadaceae</taxon>
        <taxon>Jiella</taxon>
    </lineage>
</organism>
<name>A0ABY7BYM1_9HYPH</name>
<accession>A0ABY7BYM1</accession>
<proteinExistence type="predicted"/>
<dbReference type="EMBL" id="CP114029">
    <property type="protein sequence ID" value="WAP68220.1"/>
    <property type="molecule type" value="Genomic_DNA"/>
</dbReference>
<keyword evidence="2" id="KW-1185">Reference proteome</keyword>
<evidence type="ECO:0000313" key="1">
    <source>
        <dbReference type="EMBL" id="WAP68220.1"/>
    </source>
</evidence>
<dbReference type="Proteomes" id="UP001164020">
    <property type="component" value="Chromosome"/>
</dbReference>
<evidence type="ECO:0000313" key="2">
    <source>
        <dbReference type="Proteomes" id="UP001164020"/>
    </source>
</evidence>
<sequence>MPRTIAGGAVTAYQPGTFSPMPCHMSTWPLSPKSSQGLPVSASTAINLASSVASMMRAAQAWPSDASGTS</sequence>
<protein>
    <submittedName>
        <fullName evidence="1">Uncharacterized protein</fullName>
    </submittedName>
</protein>
<dbReference type="RefSeq" id="WP_268880695.1">
    <property type="nucleotide sequence ID" value="NZ_CP114029.1"/>
</dbReference>
<gene>
    <name evidence="1" type="ORF">OH818_23105</name>
</gene>